<dbReference type="RefSeq" id="WP_188774228.1">
    <property type="nucleotide sequence ID" value="NZ_BMMB01000002.1"/>
</dbReference>
<comment type="similarity">
    <text evidence="2">Belongs to the DoxX family.</text>
</comment>
<evidence type="ECO:0000256" key="5">
    <source>
        <dbReference type="ARBA" id="ARBA00022989"/>
    </source>
</evidence>
<keyword evidence="6 7" id="KW-0472">Membrane</keyword>
<dbReference type="PANTHER" id="PTHR33452:SF1">
    <property type="entry name" value="INNER MEMBRANE PROTEIN YPHA-RELATED"/>
    <property type="match status" value="1"/>
</dbReference>
<dbReference type="PANTHER" id="PTHR33452">
    <property type="entry name" value="OXIDOREDUCTASE CATD-RELATED"/>
    <property type="match status" value="1"/>
</dbReference>
<dbReference type="Proteomes" id="UP001185028">
    <property type="component" value="Unassembled WGS sequence"/>
</dbReference>
<accession>A0ABU1ITY1</accession>
<evidence type="ECO:0000256" key="2">
    <source>
        <dbReference type="ARBA" id="ARBA00006679"/>
    </source>
</evidence>
<name>A0ABU1ITY1_9BACL</name>
<protein>
    <submittedName>
        <fullName evidence="8">Membrane protein YphA (DoxX/SURF4 family)</fullName>
    </submittedName>
</protein>
<sequence>MNLLRRNAEVGLLIVRVLTGIIFLVHGISKFQGGIAGTQGFFQSVGIPTFLAPIVGGLEIVGGIALILGLFTRIAGVVLAVIIVGALLTAKMGQPFMMGTEFDYLVLFTSLQMALAGSALLSLDSVIFGKKARGENRRLAEN</sequence>
<organism evidence="8 9">
    <name type="scientific">Paenibacillus hunanensis</name>
    <dbReference type="NCBI Taxonomy" id="539262"/>
    <lineage>
        <taxon>Bacteria</taxon>
        <taxon>Bacillati</taxon>
        <taxon>Bacillota</taxon>
        <taxon>Bacilli</taxon>
        <taxon>Bacillales</taxon>
        <taxon>Paenibacillaceae</taxon>
        <taxon>Paenibacillus</taxon>
    </lineage>
</organism>
<evidence type="ECO:0000256" key="7">
    <source>
        <dbReference type="SAM" id="Phobius"/>
    </source>
</evidence>
<dbReference type="Pfam" id="PF07681">
    <property type="entry name" value="DoxX"/>
    <property type="match status" value="1"/>
</dbReference>
<dbReference type="EMBL" id="JAVDQH010000002">
    <property type="protein sequence ID" value="MDR6242726.1"/>
    <property type="molecule type" value="Genomic_DNA"/>
</dbReference>
<keyword evidence="9" id="KW-1185">Reference proteome</keyword>
<feature type="transmembrane region" description="Helical" evidence="7">
    <location>
        <begin position="104"/>
        <end position="128"/>
    </location>
</feature>
<proteinExistence type="inferred from homology"/>
<gene>
    <name evidence="8" type="ORF">JOC58_000610</name>
</gene>
<keyword evidence="3" id="KW-1003">Cell membrane</keyword>
<dbReference type="InterPro" id="IPR032808">
    <property type="entry name" value="DoxX"/>
</dbReference>
<keyword evidence="4 7" id="KW-0812">Transmembrane</keyword>
<evidence type="ECO:0000256" key="6">
    <source>
        <dbReference type="ARBA" id="ARBA00023136"/>
    </source>
</evidence>
<comment type="subcellular location">
    <subcellularLocation>
        <location evidence="1">Cell membrane</location>
        <topology evidence="1">Multi-pass membrane protein</topology>
    </subcellularLocation>
</comment>
<feature type="transmembrane region" description="Helical" evidence="7">
    <location>
        <begin position="41"/>
        <end position="67"/>
    </location>
</feature>
<evidence type="ECO:0000313" key="9">
    <source>
        <dbReference type="Proteomes" id="UP001185028"/>
    </source>
</evidence>
<keyword evidence="5 7" id="KW-1133">Transmembrane helix</keyword>
<evidence type="ECO:0000313" key="8">
    <source>
        <dbReference type="EMBL" id="MDR6242726.1"/>
    </source>
</evidence>
<evidence type="ECO:0000256" key="4">
    <source>
        <dbReference type="ARBA" id="ARBA00022692"/>
    </source>
</evidence>
<evidence type="ECO:0000256" key="3">
    <source>
        <dbReference type="ARBA" id="ARBA00022475"/>
    </source>
</evidence>
<dbReference type="InterPro" id="IPR051907">
    <property type="entry name" value="DoxX-like_oxidoreductase"/>
</dbReference>
<comment type="caution">
    <text evidence="8">The sequence shown here is derived from an EMBL/GenBank/DDBJ whole genome shotgun (WGS) entry which is preliminary data.</text>
</comment>
<reference evidence="8 9" key="1">
    <citation type="submission" date="2023-07" db="EMBL/GenBank/DDBJ databases">
        <title>Genomic Encyclopedia of Type Strains, Phase IV (KMG-IV): sequencing the most valuable type-strain genomes for metagenomic binning, comparative biology and taxonomic classification.</title>
        <authorList>
            <person name="Goeker M."/>
        </authorList>
    </citation>
    <scope>NUCLEOTIDE SEQUENCE [LARGE SCALE GENOMIC DNA]</scope>
    <source>
        <strain evidence="8 9">DSM 22170</strain>
    </source>
</reference>
<evidence type="ECO:0000256" key="1">
    <source>
        <dbReference type="ARBA" id="ARBA00004651"/>
    </source>
</evidence>
<feature type="transmembrane region" description="Helical" evidence="7">
    <location>
        <begin position="12"/>
        <end position="29"/>
    </location>
</feature>
<feature type="transmembrane region" description="Helical" evidence="7">
    <location>
        <begin position="74"/>
        <end position="92"/>
    </location>
</feature>